<dbReference type="EMBL" id="JANAVB010010400">
    <property type="protein sequence ID" value="KAJ6838898.1"/>
    <property type="molecule type" value="Genomic_DNA"/>
</dbReference>
<feature type="transmembrane region" description="Helical" evidence="1">
    <location>
        <begin position="54"/>
        <end position="75"/>
    </location>
</feature>
<comment type="caution">
    <text evidence="4">The sequence shown here is derived from an EMBL/GenBank/DDBJ whole genome shotgun (WGS) entry which is preliminary data.</text>
</comment>
<proteinExistence type="predicted"/>
<feature type="signal peptide" evidence="2">
    <location>
        <begin position="1"/>
        <end position="16"/>
    </location>
</feature>
<feature type="transmembrane region" description="Helical" evidence="1">
    <location>
        <begin position="95"/>
        <end position="116"/>
    </location>
</feature>
<evidence type="ECO:0000313" key="4">
    <source>
        <dbReference type="EMBL" id="KAJ6838898.1"/>
    </source>
</evidence>
<keyword evidence="1" id="KW-1133">Transmembrane helix</keyword>
<reference evidence="4" key="1">
    <citation type="journal article" date="2023" name="GigaByte">
        <title>Genome assembly of the bearded iris, Iris pallida Lam.</title>
        <authorList>
            <person name="Bruccoleri R.E."/>
            <person name="Oakeley E.J."/>
            <person name="Faust A.M.E."/>
            <person name="Altorfer M."/>
            <person name="Dessus-Babus S."/>
            <person name="Burckhardt D."/>
            <person name="Oertli M."/>
            <person name="Naumann U."/>
            <person name="Petersen F."/>
            <person name="Wong J."/>
        </authorList>
    </citation>
    <scope>NUCLEOTIDE SEQUENCE</scope>
    <source>
        <strain evidence="4">GSM-AAB239-AS_SAM_17_03QT</strain>
    </source>
</reference>
<sequence length="117" mass="13533">MFIWLVFPSLVQLTSSCLTTKAGHVRLVSDYSGAGRDSLHAKYGSHYSLQIPRFINTFICLHIFLTVDLLVLLPAKQFYILKLLPHYGNFLKYHVNVYAVYSFLSPLYTMFTFYLVN</sequence>
<feature type="chain" id="PRO_5044718844" evidence="2">
    <location>
        <begin position="17"/>
        <end position="117"/>
    </location>
</feature>
<evidence type="ECO:0000313" key="5">
    <source>
        <dbReference type="Proteomes" id="UP001140949"/>
    </source>
</evidence>
<accession>A0AAX6HE02</accession>
<keyword evidence="5" id="KW-1185">Reference proteome</keyword>
<dbReference type="Proteomes" id="UP001140949">
    <property type="component" value="Unassembled WGS sequence"/>
</dbReference>
<organism evidence="4 5">
    <name type="scientific">Iris pallida</name>
    <name type="common">Sweet iris</name>
    <dbReference type="NCBI Taxonomy" id="29817"/>
    <lineage>
        <taxon>Eukaryota</taxon>
        <taxon>Viridiplantae</taxon>
        <taxon>Streptophyta</taxon>
        <taxon>Embryophyta</taxon>
        <taxon>Tracheophyta</taxon>
        <taxon>Spermatophyta</taxon>
        <taxon>Magnoliopsida</taxon>
        <taxon>Liliopsida</taxon>
        <taxon>Asparagales</taxon>
        <taxon>Iridaceae</taxon>
        <taxon>Iridoideae</taxon>
        <taxon>Irideae</taxon>
        <taxon>Iris</taxon>
    </lineage>
</organism>
<evidence type="ECO:0000313" key="3">
    <source>
        <dbReference type="EMBL" id="KAJ6792149.1"/>
    </source>
</evidence>
<evidence type="ECO:0000256" key="1">
    <source>
        <dbReference type="SAM" id="Phobius"/>
    </source>
</evidence>
<gene>
    <name evidence="3" type="ORF">M6B38_243070</name>
    <name evidence="4" type="ORF">M6B38_317585</name>
</gene>
<dbReference type="EMBL" id="JANAVB010044041">
    <property type="protein sequence ID" value="KAJ6792149.1"/>
    <property type="molecule type" value="Genomic_DNA"/>
</dbReference>
<keyword evidence="2" id="KW-0732">Signal</keyword>
<keyword evidence="1" id="KW-0472">Membrane</keyword>
<evidence type="ECO:0000256" key="2">
    <source>
        <dbReference type="SAM" id="SignalP"/>
    </source>
</evidence>
<protein>
    <submittedName>
        <fullName evidence="4">Nucleolar protein 10</fullName>
    </submittedName>
</protein>
<reference evidence="4" key="2">
    <citation type="submission" date="2023-04" db="EMBL/GenBank/DDBJ databases">
        <authorList>
            <person name="Bruccoleri R.E."/>
            <person name="Oakeley E.J."/>
            <person name="Faust A.-M."/>
            <person name="Dessus-Babus S."/>
            <person name="Altorfer M."/>
            <person name="Burckhardt D."/>
            <person name="Oertli M."/>
            <person name="Naumann U."/>
            <person name="Petersen F."/>
            <person name="Wong J."/>
        </authorList>
    </citation>
    <scope>NUCLEOTIDE SEQUENCE</scope>
    <source>
        <strain evidence="4">GSM-AAB239-AS_SAM_17_03QT</strain>
        <tissue evidence="4">Leaf</tissue>
    </source>
</reference>
<name>A0AAX6HE02_IRIPA</name>
<keyword evidence="1" id="KW-0812">Transmembrane</keyword>
<dbReference type="AlphaFoldDB" id="A0AAX6HE02"/>